<accession>A0A4Z2ENU9</accession>
<sequence>MSKQLHIWVEHRHLRFCMLPPPPCFYGLVDVGREESITATAAGMKHRRLIEDGGEEERRLKDREKVCRREGEIIGSCGTRLRHAVRCCTSARLDSVGRVLSPLLRLRRAAGPPRGTGGTAQVLLGGNVGEVVRKSDSRALPPLCGDVLEPGGRRRT</sequence>
<dbReference type="EMBL" id="SRLO01004295">
    <property type="protein sequence ID" value="TNN30617.1"/>
    <property type="molecule type" value="Genomic_DNA"/>
</dbReference>
<dbReference type="Proteomes" id="UP000314294">
    <property type="component" value="Unassembled WGS sequence"/>
</dbReference>
<proteinExistence type="predicted"/>
<organism evidence="1 2">
    <name type="scientific">Liparis tanakae</name>
    <name type="common">Tanaka's snailfish</name>
    <dbReference type="NCBI Taxonomy" id="230148"/>
    <lineage>
        <taxon>Eukaryota</taxon>
        <taxon>Metazoa</taxon>
        <taxon>Chordata</taxon>
        <taxon>Craniata</taxon>
        <taxon>Vertebrata</taxon>
        <taxon>Euteleostomi</taxon>
        <taxon>Actinopterygii</taxon>
        <taxon>Neopterygii</taxon>
        <taxon>Teleostei</taxon>
        <taxon>Neoteleostei</taxon>
        <taxon>Acanthomorphata</taxon>
        <taxon>Eupercaria</taxon>
        <taxon>Perciformes</taxon>
        <taxon>Cottioidei</taxon>
        <taxon>Cottales</taxon>
        <taxon>Liparidae</taxon>
        <taxon>Liparis</taxon>
    </lineage>
</organism>
<evidence type="ECO:0000313" key="2">
    <source>
        <dbReference type="Proteomes" id="UP000314294"/>
    </source>
</evidence>
<keyword evidence="2" id="KW-1185">Reference proteome</keyword>
<dbReference type="AlphaFoldDB" id="A0A4Z2ENU9"/>
<gene>
    <name evidence="1" type="ORF">EYF80_059231</name>
</gene>
<name>A0A4Z2ENU9_9TELE</name>
<evidence type="ECO:0000313" key="1">
    <source>
        <dbReference type="EMBL" id="TNN30617.1"/>
    </source>
</evidence>
<comment type="caution">
    <text evidence="1">The sequence shown here is derived from an EMBL/GenBank/DDBJ whole genome shotgun (WGS) entry which is preliminary data.</text>
</comment>
<protein>
    <submittedName>
        <fullName evidence="1">Uncharacterized protein</fullName>
    </submittedName>
</protein>
<reference evidence="1 2" key="1">
    <citation type="submission" date="2019-03" db="EMBL/GenBank/DDBJ databases">
        <title>First draft genome of Liparis tanakae, snailfish: a comprehensive survey of snailfish specific genes.</title>
        <authorList>
            <person name="Kim W."/>
            <person name="Song I."/>
            <person name="Jeong J.-H."/>
            <person name="Kim D."/>
            <person name="Kim S."/>
            <person name="Ryu S."/>
            <person name="Song J.Y."/>
            <person name="Lee S.K."/>
        </authorList>
    </citation>
    <scope>NUCLEOTIDE SEQUENCE [LARGE SCALE GENOMIC DNA]</scope>
    <source>
        <tissue evidence="1">Muscle</tissue>
    </source>
</reference>